<evidence type="ECO:0000313" key="8">
    <source>
        <dbReference type="Proteomes" id="UP000006431"/>
    </source>
</evidence>
<keyword evidence="5 6" id="KW-0472">Membrane</keyword>
<dbReference type="AlphaFoldDB" id="B6BNH2"/>
<dbReference type="PANTHER" id="PTHR31040">
    <property type="entry name" value="NURIM"/>
    <property type="match status" value="1"/>
</dbReference>
<evidence type="ECO:0000256" key="2">
    <source>
        <dbReference type="ARBA" id="ARBA00010631"/>
    </source>
</evidence>
<dbReference type="RefSeq" id="WP_008339862.1">
    <property type="nucleotide sequence ID" value="NZ_AFRZ01000001.1"/>
</dbReference>
<dbReference type="Proteomes" id="UP000006431">
    <property type="component" value="Unassembled WGS sequence"/>
</dbReference>
<evidence type="ECO:0000256" key="4">
    <source>
        <dbReference type="ARBA" id="ARBA00022989"/>
    </source>
</evidence>
<dbReference type="EMBL" id="AFRZ01000001">
    <property type="protein sequence ID" value="EHP31043.1"/>
    <property type="molecule type" value="Genomic_DNA"/>
</dbReference>
<dbReference type="InterPro" id="IPR033580">
    <property type="entry name" value="Nurim-like"/>
</dbReference>
<evidence type="ECO:0000256" key="6">
    <source>
        <dbReference type="SAM" id="Phobius"/>
    </source>
</evidence>
<dbReference type="Gene3D" id="1.20.120.1630">
    <property type="match status" value="1"/>
</dbReference>
<accession>H1FZN6</accession>
<feature type="transmembrane region" description="Helical" evidence="6">
    <location>
        <begin position="50"/>
        <end position="67"/>
    </location>
</feature>
<dbReference type="STRING" id="929558.SMGD1_2521"/>
<organism evidence="7 8">
    <name type="scientific">Sulfurimonas gotlandica (strain DSM 19862 / JCM 16533 / GD1)</name>
    <dbReference type="NCBI Taxonomy" id="929558"/>
    <lineage>
        <taxon>Bacteria</taxon>
        <taxon>Pseudomonadati</taxon>
        <taxon>Campylobacterota</taxon>
        <taxon>Epsilonproteobacteria</taxon>
        <taxon>Campylobacterales</taxon>
        <taxon>Sulfurimonadaceae</taxon>
        <taxon>Sulfurimonas</taxon>
    </lineage>
</organism>
<feature type="transmembrane region" description="Helical" evidence="6">
    <location>
        <begin position="6"/>
        <end position="29"/>
    </location>
</feature>
<dbReference type="GO" id="GO:0016020">
    <property type="term" value="C:membrane"/>
    <property type="evidence" value="ECO:0007669"/>
    <property type="project" value="UniProtKB-SubCell"/>
</dbReference>
<evidence type="ECO:0000256" key="3">
    <source>
        <dbReference type="ARBA" id="ARBA00022692"/>
    </source>
</evidence>
<accession>B6BNH2</accession>
<evidence type="ECO:0000256" key="1">
    <source>
        <dbReference type="ARBA" id="ARBA00004141"/>
    </source>
</evidence>
<keyword evidence="4 6" id="KW-1133">Transmembrane helix</keyword>
<keyword evidence="8" id="KW-1185">Reference proteome</keyword>
<evidence type="ECO:0000256" key="5">
    <source>
        <dbReference type="ARBA" id="ARBA00023136"/>
    </source>
</evidence>
<protein>
    <submittedName>
        <fullName evidence="7">Uncharacterized protein</fullName>
    </submittedName>
</protein>
<feature type="transmembrane region" description="Helical" evidence="6">
    <location>
        <begin position="119"/>
        <end position="141"/>
    </location>
</feature>
<comment type="subcellular location">
    <subcellularLocation>
        <location evidence="1">Membrane</location>
        <topology evidence="1">Multi-pass membrane protein</topology>
    </subcellularLocation>
</comment>
<dbReference type="PATRIC" id="fig|929558.5.peg.2510"/>
<dbReference type="OrthoDB" id="5417332at2"/>
<dbReference type="PANTHER" id="PTHR31040:SF1">
    <property type="entry name" value="NURIM"/>
    <property type="match status" value="1"/>
</dbReference>
<name>B6BNH2_SULGG</name>
<reference evidence="7 8" key="1">
    <citation type="journal article" date="2012" name="Proc. Natl. Acad. Sci. U.S.A.">
        <title>Genome and physiology of a model Epsilonproteobacterium responsible for sulfide detoxification in marine oxygen depletion zones.</title>
        <authorList>
            <person name="Grote J."/>
            <person name="Schott T."/>
            <person name="Bruckner C.G."/>
            <person name="Glockner F.O."/>
            <person name="Jost G."/>
            <person name="Teeling H."/>
            <person name="Labrenz M."/>
            <person name="Jurgens K."/>
        </authorList>
    </citation>
    <scope>NUCLEOTIDE SEQUENCE [LARGE SCALE GENOMIC DNA]</scope>
    <source>
        <strain evidence="7 8">GD1</strain>
    </source>
</reference>
<evidence type="ECO:0000313" key="7">
    <source>
        <dbReference type="EMBL" id="EHP31043.1"/>
    </source>
</evidence>
<gene>
    <name evidence="7" type="ORF">SMGD1_2521</name>
</gene>
<feature type="transmembrane region" description="Helical" evidence="6">
    <location>
        <begin position="195"/>
        <end position="214"/>
    </location>
</feature>
<keyword evidence="3 6" id="KW-0812">Transmembrane</keyword>
<comment type="caution">
    <text evidence="7">The sequence shown here is derived from an EMBL/GenBank/DDBJ whole genome shotgun (WGS) entry which is preliminary data.</text>
</comment>
<feature type="transmembrane region" description="Helical" evidence="6">
    <location>
        <begin position="87"/>
        <end position="107"/>
    </location>
</feature>
<comment type="similarity">
    <text evidence="2">Belongs to the nurim family.</text>
</comment>
<dbReference type="eggNOG" id="COG2020">
    <property type="taxonomic scope" value="Bacteria"/>
</dbReference>
<dbReference type="HOGENOM" id="CLU_084189_0_0_7"/>
<proteinExistence type="inferred from homology"/>
<sequence>MKKYLIFLYSLVGYILSIITLSFLILWVYPWEFMKFNIDNSIISLDINPILINTGLLLFFGLQHSLMARSFFKDGLLKDVSSSVKSATYSFASSICLILIFYFWQPIEGYIWNIQNDILFLSITLIYIIGWLSAFVATFIIDHFELFGLHQGYRALKNIPEPEVKFQVRYFYKYIRHPIQAGTLIGLWATPSMSYTHLLLSVGMTIYVLVGLYYEEKSLIKTFGKEYKDYIKTTPMLIPFGER</sequence>